<dbReference type="NCBIfam" id="TIGR00879">
    <property type="entry name" value="SP"/>
    <property type="match status" value="1"/>
</dbReference>
<feature type="transmembrane region" description="Helical" evidence="9">
    <location>
        <begin position="196"/>
        <end position="214"/>
    </location>
</feature>
<dbReference type="SUPFAM" id="SSF103473">
    <property type="entry name" value="MFS general substrate transporter"/>
    <property type="match status" value="1"/>
</dbReference>
<keyword evidence="2" id="KW-1003">Cell membrane</keyword>
<name>A0A8J4YG80_CHIOP</name>
<evidence type="ECO:0000256" key="4">
    <source>
        <dbReference type="ARBA" id="ARBA00022989"/>
    </source>
</evidence>
<evidence type="ECO:0000256" key="2">
    <source>
        <dbReference type="ARBA" id="ARBA00022475"/>
    </source>
</evidence>
<dbReference type="InterPro" id="IPR044775">
    <property type="entry name" value="MFS_ERD6/Tret1-like"/>
</dbReference>
<feature type="transmembrane region" description="Helical" evidence="9">
    <location>
        <begin position="73"/>
        <end position="94"/>
    </location>
</feature>
<dbReference type="InterPro" id="IPR050549">
    <property type="entry name" value="MFS_Trehalose_Transporter"/>
</dbReference>
<keyword evidence="8" id="KW-0813">Transport</keyword>
<evidence type="ECO:0000256" key="1">
    <source>
        <dbReference type="ARBA" id="ARBA00004651"/>
    </source>
</evidence>
<comment type="similarity">
    <text evidence="7">Belongs to the major facilitator superfamily. Sugar transporter (TC 2.A.1.1) family. Trehalose transporter subfamily.</text>
</comment>
<dbReference type="Pfam" id="PF00083">
    <property type="entry name" value="Sugar_tr"/>
    <property type="match status" value="1"/>
</dbReference>
<dbReference type="PANTHER" id="PTHR48021">
    <property type="match status" value="1"/>
</dbReference>
<evidence type="ECO:0000259" key="10">
    <source>
        <dbReference type="PROSITE" id="PS50850"/>
    </source>
</evidence>
<keyword evidence="12" id="KW-1185">Reference proteome</keyword>
<keyword evidence="6" id="KW-0325">Glycoprotein</keyword>
<proteinExistence type="inferred from homology"/>
<dbReference type="InterPro" id="IPR003663">
    <property type="entry name" value="Sugar/inositol_transpt"/>
</dbReference>
<feature type="domain" description="Major facilitator superfamily (MFS) profile" evidence="10">
    <location>
        <begin position="1"/>
        <end position="343"/>
    </location>
</feature>
<evidence type="ECO:0000313" key="12">
    <source>
        <dbReference type="Proteomes" id="UP000770661"/>
    </source>
</evidence>
<keyword evidence="3 9" id="KW-0812">Transmembrane</keyword>
<keyword evidence="5 9" id="KW-0472">Membrane</keyword>
<organism evidence="11 12">
    <name type="scientific">Chionoecetes opilio</name>
    <name type="common">Atlantic snow crab</name>
    <name type="synonym">Cancer opilio</name>
    <dbReference type="NCBI Taxonomy" id="41210"/>
    <lineage>
        <taxon>Eukaryota</taxon>
        <taxon>Metazoa</taxon>
        <taxon>Ecdysozoa</taxon>
        <taxon>Arthropoda</taxon>
        <taxon>Crustacea</taxon>
        <taxon>Multicrustacea</taxon>
        <taxon>Malacostraca</taxon>
        <taxon>Eumalacostraca</taxon>
        <taxon>Eucarida</taxon>
        <taxon>Decapoda</taxon>
        <taxon>Pleocyemata</taxon>
        <taxon>Brachyura</taxon>
        <taxon>Eubrachyura</taxon>
        <taxon>Majoidea</taxon>
        <taxon>Majidae</taxon>
        <taxon>Chionoecetes</taxon>
    </lineage>
</organism>
<evidence type="ECO:0000256" key="6">
    <source>
        <dbReference type="ARBA" id="ARBA00023180"/>
    </source>
</evidence>
<dbReference type="PRINTS" id="PR00171">
    <property type="entry name" value="SUGRTRNSPORT"/>
</dbReference>
<keyword evidence="4 9" id="KW-1133">Transmembrane helix</keyword>
<dbReference type="InterPro" id="IPR020846">
    <property type="entry name" value="MFS_dom"/>
</dbReference>
<sequence length="376" mass="41121">MSLPDVFGRNFAALLSGRIIAGLFVGMTSLVIPTYIGEIASPDIRGALGSGFQLMVVTGILYAYLFGAVVTEWRILAVVCAVPTVIYTVLLFFVKESPTFLLAKGKEDQARGALQTLRGKHYNIEPEFRRLRESQEELSSKTVTWRDLLQPHILKPVLMCLAVMFFQQASGINAMLFNLSTIFEASGSSLEDNTSAIVVGLMQVLATLIAVPLIDRAGRKMLLIGSAAIMAVSLIALGVFFYLKEHGDAPEWLPLTSLIVFIVAFSLGYGPIPWVLMGELFSLEIRAPASGLATLTNWGFAFIITLTYDPMRIAVKDYGAFWIFGGVCVINFVFCLFVVPETKGKTVQEIAAHFGAPAASTDKKSIEQERNTEQVM</sequence>
<protein>
    <submittedName>
        <fullName evidence="11">Facilitated trehalose transporter Tret1</fullName>
    </submittedName>
</protein>
<dbReference type="Proteomes" id="UP000770661">
    <property type="component" value="Unassembled WGS sequence"/>
</dbReference>
<dbReference type="AlphaFoldDB" id="A0A8J4YG80"/>
<evidence type="ECO:0000313" key="11">
    <source>
        <dbReference type="EMBL" id="KAG0727433.1"/>
    </source>
</evidence>
<feature type="transmembrane region" description="Helical" evidence="9">
    <location>
        <begin position="12"/>
        <end position="36"/>
    </location>
</feature>
<evidence type="ECO:0000256" key="3">
    <source>
        <dbReference type="ARBA" id="ARBA00022692"/>
    </source>
</evidence>
<evidence type="ECO:0000256" key="9">
    <source>
        <dbReference type="SAM" id="Phobius"/>
    </source>
</evidence>
<feature type="transmembrane region" description="Helical" evidence="9">
    <location>
        <begin position="48"/>
        <end position="67"/>
    </location>
</feature>
<dbReference type="GO" id="GO:0005886">
    <property type="term" value="C:plasma membrane"/>
    <property type="evidence" value="ECO:0007669"/>
    <property type="project" value="UniProtKB-SubCell"/>
</dbReference>
<comment type="caution">
    <text evidence="11">The sequence shown here is derived from an EMBL/GenBank/DDBJ whole genome shotgun (WGS) entry which is preliminary data.</text>
</comment>
<dbReference type="PROSITE" id="PS00217">
    <property type="entry name" value="SUGAR_TRANSPORT_2"/>
    <property type="match status" value="1"/>
</dbReference>
<accession>A0A8J4YG80</accession>
<dbReference type="OrthoDB" id="6612291at2759"/>
<dbReference type="PROSITE" id="PS00216">
    <property type="entry name" value="SUGAR_TRANSPORT_1"/>
    <property type="match status" value="1"/>
</dbReference>
<gene>
    <name evidence="11" type="primary">Tret1_11</name>
    <name evidence="11" type="ORF">GWK47_034657</name>
</gene>
<dbReference type="PANTHER" id="PTHR48021:SF1">
    <property type="entry name" value="GH07001P-RELATED"/>
    <property type="match status" value="1"/>
</dbReference>
<dbReference type="EMBL" id="JACEEZ010003413">
    <property type="protein sequence ID" value="KAG0727433.1"/>
    <property type="molecule type" value="Genomic_DNA"/>
</dbReference>
<dbReference type="Gene3D" id="1.20.1250.20">
    <property type="entry name" value="MFS general substrate transporter like domains"/>
    <property type="match status" value="1"/>
</dbReference>
<feature type="transmembrane region" description="Helical" evidence="9">
    <location>
        <begin position="156"/>
        <end position="176"/>
    </location>
</feature>
<evidence type="ECO:0000256" key="8">
    <source>
        <dbReference type="RuleBase" id="RU003346"/>
    </source>
</evidence>
<dbReference type="InterPro" id="IPR036259">
    <property type="entry name" value="MFS_trans_sf"/>
</dbReference>
<dbReference type="GO" id="GO:0051119">
    <property type="term" value="F:sugar transmembrane transporter activity"/>
    <property type="evidence" value="ECO:0007669"/>
    <property type="project" value="InterPro"/>
</dbReference>
<dbReference type="InterPro" id="IPR005828">
    <property type="entry name" value="MFS_sugar_transport-like"/>
</dbReference>
<dbReference type="InterPro" id="IPR005829">
    <property type="entry name" value="Sugar_transporter_CS"/>
</dbReference>
<feature type="transmembrane region" description="Helical" evidence="9">
    <location>
        <begin position="255"/>
        <end position="277"/>
    </location>
</feature>
<comment type="subcellular location">
    <subcellularLocation>
        <location evidence="1">Cell membrane</location>
        <topology evidence="1">Multi-pass membrane protein</topology>
    </subcellularLocation>
</comment>
<feature type="transmembrane region" description="Helical" evidence="9">
    <location>
        <begin position="221"/>
        <end position="243"/>
    </location>
</feature>
<reference evidence="11" key="1">
    <citation type="submission" date="2020-07" db="EMBL/GenBank/DDBJ databases">
        <title>The High-quality genome of the commercially important snow crab, Chionoecetes opilio.</title>
        <authorList>
            <person name="Jeong J.-H."/>
            <person name="Ryu S."/>
        </authorList>
    </citation>
    <scope>NUCLEOTIDE SEQUENCE</scope>
    <source>
        <strain evidence="11">MADBK_172401_WGS</strain>
        <tissue evidence="11">Digestive gland</tissue>
    </source>
</reference>
<feature type="transmembrane region" description="Helical" evidence="9">
    <location>
        <begin position="320"/>
        <end position="339"/>
    </location>
</feature>
<evidence type="ECO:0000256" key="5">
    <source>
        <dbReference type="ARBA" id="ARBA00023136"/>
    </source>
</evidence>
<dbReference type="PROSITE" id="PS50850">
    <property type="entry name" value="MFS"/>
    <property type="match status" value="1"/>
</dbReference>
<dbReference type="FunFam" id="1.20.1250.20:FF:000055">
    <property type="entry name" value="Facilitated trehalose transporter Tret1-2 homolog"/>
    <property type="match status" value="1"/>
</dbReference>
<evidence type="ECO:0000256" key="7">
    <source>
        <dbReference type="ARBA" id="ARBA00024348"/>
    </source>
</evidence>
<feature type="transmembrane region" description="Helical" evidence="9">
    <location>
        <begin position="289"/>
        <end position="308"/>
    </location>
</feature>
<dbReference type="CDD" id="cd17358">
    <property type="entry name" value="MFS_GLUT6_8_Class3_like"/>
    <property type="match status" value="1"/>
</dbReference>